<evidence type="ECO:0000256" key="3">
    <source>
        <dbReference type="ARBA" id="ARBA00022448"/>
    </source>
</evidence>
<accession>A0AA38H880</accession>
<evidence type="ECO:0000256" key="1">
    <source>
        <dbReference type="ARBA" id="ARBA00004141"/>
    </source>
</evidence>
<dbReference type="RefSeq" id="XP_052946034.1">
    <property type="nucleotide sequence ID" value="XM_053093169.1"/>
</dbReference>
<keyword evidence="7 8" id="KW-0472">Membrane</keyword>
<dbReference type="InterPro" id="IPR052217">
    <property type="entry name" value="Mito/Peroxisomal_Carrier"/>
</dbReference>
<name>A0AA38H880_9TREE</name>
<dbReference type="PANTHER" id="PTHR45939:SF1">
    <property type="entry name" value="MITOCHONDRIAL THIAMINE PYROPHOSPHATE CARRIER 1-RELATED"/>
    <property type="match status" value="1"/>
</dbReference>
<evidence type="ECO:0000256" key="7">
    <source>
        <dbReference type="ARBA" id="ARBA00023136"/>
    </source>
</evidence>
<feature type="repeat" description="Solcar" evidence="8">
    <location>
        <begin position="291"/>
        <end position="378"/>
    </location>
</feature>
<keyword evidence="5" id="KW-0677">Repeat</keyword>
<feature type="repeat" description="Solcar" evidence="8">
    <location>
        <begin position="7"/>
        <end position="125"/>
    </location>
</feature>
<dbReference type="Proteomes" id="UP001164286">
    <property type="component" value="Unassembled WGS sequence"/>
</dbReference>
<feature type="repeat" description="Solcar" evidence="8">
    <location>
        <begin position="139"/>
        <end position="230"/>
    </location>
</feature>
<sequence>MTVRPPLTPFGSALAGALGAVFSNAAVYPLDTVKTRLQALPASAIEAPVVSSEAARSQKRNGNILLRLPNALLRRLRKWQMLTMLIRILRTEGLTGAFKGFTANMLNTFSMQFAYFFFHTYLRTAYITRQTRLARPTSLSTPAELGLGAAAGALAQIFTIPVAVIATRQQLWVPAVGSAKNVKEPNFIETAREVIAEGGVSALWTGLRPGLVLTVNPAITYGVFERLKTWRLAEKGVGAKLGVAEAFWCGVLSKTLATVVTYPYIFAKVRLQARPTPKPIAGQTSGTDDASYAAIASAEPAEGSAVVGPEGEPHEKVVHRPIHPAHATVDQRGAISLLTSVYREKGLAGWYQGLGAQITKAVLCQGILFVSKDQFEGHAALILEFLSRLRSRV</sequence>
<dbReference type="Gene3D" id="1.50.40.10">
    <property type="entry name" value="Mitochondrial carrier domain"/>
    <property type="match status" value="2"/>
</dbReference>
<evidence type="ECO:0000313" key="10">
    <source>
        <dbReference type="EMBL" id="KAI9636257.1"/>
    </source>
</evidence>
<dbReference type="PROSITE" id="PS50920">
    <property type="entry name" value="SOLCAR"/>
    <property type="match status" value="3"/>
</dbReference>
<dbReference type="AlphaFoldDB" id="A0AA38H880"/>
<dbReference type="GO" id="GO:0016020">
    <property type="term" value="C:membrane"/>
    <property type="evidence" value="ECO:0007669"/>
    <property type="project" value="UniProtKB-SubCell"/>
</dbReference>
<dbReference type="GeneID" id="77732374"/>
<dbReference type="Pfam" id="PF00153">
    <property type="entry name" value="Mito_carr"/>
    <property type="match status" value="3"/>
</dbReference>
<evidence type="ECO:0000256" key="5">
    <source>
        <dbReference type="ARBA" id="ARBA00022737"/>
    </source>
</evidence>
<comment type="subcellular location">
    <subcellularLocation>
        <location evidence="1">Membrane</location>
        <topology evidence="1">Multi-pass membrane protein</topology>
    </subcellularLocation>
</comment>
<evidence type="ECO:0000256" key="8">
    <source>
        <dbReference type="PROSITE-ProRule" id="PRU00282"/>
    </source>
</evidence>
<keyword evidence="11" id="KW-1185">Reference proteome</keyword>
<proteinExistence type="inferred from homology"/>
<dbReference type="InterPro" id="IPR018108">
    <property type="entry name" value="MCP_transmembrane"/>
</dbReference>
<dbReference type="SUPFAM" id="SSF103506">
    <property type="entry name" value="Mitochondrial carrier"/>
    <property type="match status" value="1"/>
</dbReference>
<reference evidence="10" key="1">
    <citation type="journal article" date="2022" name="G3 (Bethesda)">
        <title>High quality genome of the basidiomycete yeast Dioszegia hungarica PDD-24b-2 isolated from cloud water.</title>
        <authorList>
            <person name="Jarrige D."/>
            <person name="Haridas S."/>
            <person name="Bleykasten-Grosshans C."/>
            <person name="Joly M."/>
            <person name="Nadalig T."/>
            <person name="Sancelme M."/>
            <person name="Vuilleumier S."/>
            <person name="Grigoriev I.V."/>
            <person name="Amato P."/>
            <person name="Bringel F."/>
        </authorList>
    </citation>
    <scope>NUCLEOTIDE SEQUENCE</scope>
    <source>
        <strain evidence="10">PDD-24b-2</strain>
    </source>
</reference>
<gene>
    <name evidence="10" type="ORF">MKK02DRAFT_44962</name>
</gene>
<keyword evidence="3 9" id="KW-0813">Transport</keyword>
<evidence type="ECO:0000256" key="2">
    <source>
        <dbReference type="ARBA" id="ARBA00006375"/>
    </source>
</evidence>
<protein>
    <submittedName>
        <fullName evidence="10">Adenine nucleotide transporter</fullName>
    </submittedName>
</protein>
<evidence type="ECO:0000313" key="11">
    <source>
        <dbReference type="Proteomes" id="UP001164286"/>
    </source>
</evidence>
<organism evidence="10 11">
    <name type="scientific">Dioszegia hungarica</name>
    <dbReference type="NCBI Taxonomy" id="4972"/>
    <lineage>
        <taxon>Eukaryota</taxon>
        <taxon>Fungi</taxon>
        <taxon>Dikarya</taxon>
        <taxon>Basidiomycota</taxon>
        <taxon>Agaricomycotina</taxon>
        <taxon>Tremellomycetes</taxon>
        <taxon>Tremellales</taxon>
        <taxon>Bulleribasidiaceae</taxon>
        <taxon>Dioszegia</taxon>
    </lineage>
</organism>
<keyword evidence="6" id="KW-1133">Transmembrane helix</keyword>
<keyword evidence="4 8" id="KW-0812">Transmembrane</keyword>
<evidence type="ECO:0000256" key="6">
    <source>
        <dbReference type="ARBA" id="ARBA00022989"/>
    </source>
</evidence>
<dbReference type="InterPro" id="IPR023395">
    <property type="entry name" value="MCP_dom_sf"/>
</dbReference>
<comment type="similarity">
    <text evidence="2 9">Belongs to the mitochondrial carrier (TC 2.A.29) family.</text>
</comment>
<dbReference type="EMBL" id="JAKWFO010000005">
    <property type="protein sequence ID" value="KAI9636257.1"/>
    <property type="molecule type" value="Genomic_DNA"/>
</dbReference>
<evidence type="ECO:0000256" key="4">
    <source>
        <dbReference type="ARBA" id="ARBA00022692"/>
    </source>
</evidence>
<evidence type="ECO:0000256" key="9">
    <source>
        <dbReference type="RuleBase" id="RU000488"/>
    </source>
</evidence>
<dbReference type="PANTHER" id="PTHR45939">
    <property type="entry name" value="PEROXISOMAL MEMBRANE PROTEIN PMP34-RELATED"/>
    <property type="match status" value="1"/>
</dbReference>
<dbReference type="GO" id="GO:0015217">
    <property type="term" value="F:ADP transmembrane transporter activity"/>
    <property type="evidence" value="ECO:0007669"/>
    <property type="project" value="TreeGrafter"/>
</dbReference>
<comment type="caution">
    <text evidence="10">The sequence shown here is derived from an EMBL/GenBank/DDBJ whole genome shotgun (WGS) entry which is preliminary data.</text>
</comment>